<feature type="domain" description="CFAP74 second Ig-like" evidence="3">
    <location>
        <begin position="617"/>
        <end position="806"/>
    </location>
</feature>
<dbReference type="Pfam" id="PF24798">
    <property type="entry name" value="Ig-CFAP74_4th"/>
    <property type="match status" value="1"/>
</dbReference>
<evidence type="ECO:0000256" key="1">
    <source>
        <dbReference type="SAM" id="Coils"/>
    </source>
</evidence>
<feature type="region of interest" description="Disordered" evidence="2">
    <location>
        <begin position="1149"/>
        <end position="1190"/>
    </location>
</feature>
<evidence type="ECO:0000259" key="4">
    <source>
        <dbReference type="Pfam" id="PF24778"/>
    </source>
</evidence>
<feature type="coiled-coil region" evidence="1">
    <location>
        <begin position="425"/>
        <end position="452"/>
    </location>
</feature>
<dbReference type="CTD" id="85452"/>
<keyword evidence="1" id="KW-0175">Coiled coil</keyword>
<dbReference type="PANTHER" id="PTHR22538:SF0">
    <property type="entry name" value="CILIA- AND FLAGELLA-ASSOCIATED PROTEIN 74"/>
    <property type="match status" value="1"/>
</dbReference>
<feature type="region of interest" description="Disordered" evidence="2">
    <location>
        <begin position="660"/>
        <end position="753"/>
    </location>
</feature>
<reference evidence="7" key="1">
    <citation type="submission" date="2025-08" db="UniProtKB">
        <authorList>
            <consortium name="RefSeq"/>
        </authorList>
    </citation>
    <scope>IDENTIFICATION</scope>
</reference>
<name>A0A6P7II97_9TELE</name>
<feature type="compositionally biased region" description="Basic and acidic residues" evidence="2">
    <location>
        <begin position="307"/>
        <end position="317"/>
    </location>
</feature>
<dbReference type="Pfam" id="PF24778">
    <property type="entry name" value="Ig-CFAP74_3rd"/>
    <property type="match status" value="1"/>
</dbReference>
<feature type="region of interest" description="Disordered" evidence="2">
    <location>
        <begin position="299"/>
        <end position="318"/>
    </location>
</feature>
<dbReference type="RefSeq" id="XP_028265293.1">
    <property type="nucleotide sequence ID" value="XM_028409492.1"/>
</dbReference>
<feature type="compositionally biased region" description="Acidic residues" evidence="2">
    <location>
        <begin position="18"/>
        <end position="30"/>
    </location>
</feature>
<keyword evidence="6" id="KW-1185">Reference proteome</keyword>
<dbReference type="InParanoid" id="A0A6P7II97"/>
<proteinExistence type="predicted"/>
<sequence length="1644" mass="183972">MGRDRPGVSSDRRGHLEDTDDDGSLEDEELSLPPDFEWLEELSEGDDVDGDLAVAADSVEKRTYAETARMFKLRRNLDQLDCFHRQKEHDVQKAREKLRICRENIESLLEQRENLEREIEQQKAANNSVAVFRMRAQHKLLCKQLHTEEELEGHVNTELKQQELELSELEVELGKFSPLRQEVQREEKLFQVRKAQKAATRLQQERKVSQNRQLMMKHLRDKQLTMLKEEETERQKNIDEAQRSRKITAKFLKQTIKWMQQQQAEKERQNREVMEKRTQAVKSLKSNIAATQESLQIQQSRAKANAQKKEQQQKQLRESLQAQGINSFRHMYQQKQQEEMKQKQEEFEESQKSKKLEIVAKLLQEEQLLKSRRSQALLPKPSATDRFLSLQKAREKLLFYLDPIPPTPSEERTIVRLREFTDSSSASASSDLEDLQEMEDTLQQEVDQQSLADSLAEPEFSGLWDQNCKMPLGEKTTLMQTDAKQKEANVVTEKPNTTAKKVHLKEKKGPAFISKPDVILFKDYEVGKTYKKKVVLTNISYTVNHCKLLRVCSQIKDFITVNFEPPGSLSTGMSCELQVIFQPMINEDLEGQIQFASAVGPFSVPVRCTTKKCNVKVDSLYIDFGSHVVGQTISRTITLTNKGALATLFSLDTSTCLSPETSHVQMPSRLSANTCPETSSPNTTSNNHTSSATMEAEEIQPKQQSEELSEASQTEQLVSEASVTSPEDKPQDCLSTDTQIDQTPSDCSDIQLGNVRDGEIGPFESIKLEIIFTPTIPGESKLDFCIKFSDTRCKPIPIQVKGVAVSIPVWVVQPNIDLKICMFDRLYQDTVTIQSRASTALKLTFKVCPEMRKHIEILPKSGFIQAQSSFNAQLKFIPRHSLSNDAKELFDSDTGVLEVPMTVQVAGQVQPVHFTVHAVITSSDLQFDQTKVDFGFCSIHESVRSTVRLTNLSMLPQEFGFMNVPEFVEVQPNDGFGTLLPQETLEIDLIFSAKVTKEYQFQLTCKSGINRDFLLSCRAVGVCPPLKLSHSVVQFGATAVGDCSTALLYLSHHKTDRNQSKQPAAPAVKDPAVSVVPRWFSFAPPEDADISICPSAGHLLPGERCVVQVTFRPRLRDQDIKEEAMRRLQRAKLLQEAELKRNIQAKQEAIRVESSKGKRTSASSKDNKKPDDPNTDKLPESPDAADIQPGSEQYEEAKAFLLSSFSQCYREYTVPCIVSDGDLTKEDKHLQPAWSHFNTVYLKLRCPAVQPPLMVISNNRQNVMDFHQVAVGNKVIKELTVQNISKEYLKLRSSALDIQGHFSLVNALRSIRPGGTHTLLLAFSPTQGKKYCDKLQLHSQIMTLEVTLCGEGIEPAVTSSHSGGLLDFGWVLEKESTSQVVTLQNSSLVAVGFSVLLASVSPSKLQGGVDKVAVLLDRYTDSQPTVGTQNYNGQSVFSVVPADGSIAPGQSQNITVTFLPDHPSAYYSDKLTIELTNKTTLCAMDLKGAASSHNTYLLGGDPLTVPIESLLITSHPPLTVESEEMEGPSIPLLLTLRASYSAGVLTPAVRELQVGCIRSAQTSKKNGEFSWDNVASLQQLGFSVEPTKGSVEAGTRHTITITWVPHQGYKPHEVVQMCVPLTVKGDEMHVYKVTLMALVSMTAG</sequence>
<feature type="coiled-coil region" evidence="1">
    <location>
        <begin position="84"/>
        <end position="125"/>
    </location>
</feature>
<dbReference type="Gene3D" id="2.60.40.10">
    <property type="entry name" value="Immunoglobulins"/>
    <property type="match status" value="6"/>
</dbReference>
<keyword evidence="7" id="KW-0969">Cilium</keyword>
<feature type="domain" description="CFAP74 fourth Ig-like" evidence="5">
    <location>
        <begin position="927"/>
        <end position="1021"/>
    </location>
</feature>
<dbReference type="InterPro" id="IPR056307">
    <property type="entry name" value="Ig-CFAP74_3rd"/>
</dbReference>
<feature type="region of interest" description="Disordered" evidence="2">
    <location>
        <begin position="1"/>
        <end position="31"/>
    </location>
</feature>
<accession>A0A6P7II97</accession>
<gene>
    <name evidence="7" type="primary">cfap74</name>
</gene>
<protein>
    <submittedName>
        <fullName evidence="7">Cilia- and flagella-associated protein 74</fullName>
    </submittedName>
</protein>
<dbReference type="InterPro" id="IPR013783">
    <property type="entry name" value="Ig-like_fold"/>
</dbReference>
<feature type="compositionally biased region" description="Polar residues" evidence="2">
    <location>
        <begin position="733"/>
        <end position="748"/>
    </location>
</feature>
<dbReference type="InterPro" id="IPR056310">
    <property type="entry name" value="Ig-CFAP74_4th"/>
</dbReference>
<dbReference type="GeneID" id="114438268"/>
<keyword evidence="7" id="KW-0966">Cell projection</keyword>
<dbReference type="InterPro" id="IPR056306">
    <property type="entry name" value="Ig-CFAP74_2nd"/>
</dbReference>
<feature type="compositionally biased region" description="Polar residues" evidence="2">
    <location>
        <begin position="710"/>
        <end position="725"/>
    </location>
</feature>
<feature type="domain" description="CFAP74 third Ig-like" evidence="4">
    <location>
        <begin position="809"/>
        <end position="921"/>
    </location>
</feature>
<feature type="compositionally biased region" description="Polar residues" evidence="2">
    <location>
        <begin position="660"/>
        <end position="677"/>
    </location>
</feature>
<dbReference type="Pfam" id="PF24771">
    <property type="entry name" value="Ig_CFAP74_1st"/>
    <property type="match status" value="1"/>
</dbReference>
<feature type="compositionally biased region" description="Low complexity" evidence="2">
    <location>
        <begin position="678"/>
        <end position="693"/>
    </location>
</feature>
<organism evidence="6 7">
    <name type="scientific">Parambassis ranga</name>
    <name type="common">Indian glassy fish</name>
    <dbReference type="NCBI Taxonomy" id="210632"/>
    <lineage>
        <taxon>Eukaryota</taxon>
        <taxon>Metazoa</taxon>
        <taxon>Chordata</taxon>
        <taxon>Craniata</taxon>
        <taxon>Vertebrata</taxon>
        <taxon>Euteleostomi</taxon>
        <taxon>Actinopterygii</taxon>
        <taxon>Neopterygii</taxon>
        <taxon>Teleostei</taxon>
        <taxon>Neoteleostei</taxon>
        <taxon>Acanthomorphata</taxon>
        <taxon>Ovalentaria</taxon>
        <taxon>Ambassidae</taxon>
        <taxon>Parambassis</taxon>
    </lineage>
</organism>
<evidence type="ECO:0000313" key="6">
    <source>
        <dbReference type="Proteomes" id="UP000515145"/>
    </source>
</evidence>
<evidence type="ECO:0000313" key="7">
    <source>
        <dbReference type="RefSeq" id="XP_028265293.1"/>
    </source>
</evidence>
<dbReference type="OrthoDB" id="545169at2759"/>
<dbReference type="Pfam" id="PF24770">
    <property type="entry name" value="Ig-CFAP74_2"/>
    <property type="match status" value="1"/>
</dbReference>
<dbReference type="PANTHER" id="PTHR22538">
    <property type="entry name" value="CILIA- AND FLAGELLA-ASSOCIATED PROTEIN 74"/>
    <property type="match status" value="1"/>
</dbReference>
<evidence type="ECO:0000256" key="2">
    <source>
        <dbReference type="SAM" id="MobiDB-lite"/>
    </source>
</evidence>
<evidence type="ECO:0000259" key="5">
    <source>
        <dbReference type="Pfam" id="PF24798"/>
    </source>
</evidence>
<evidence type="ECO:0000259" key="3">
    <source>
        <dbReference type="Pfam" id="PF24770"/>
    </source>
</evidence>
<keyword evidence="7" id="KW-0282">Flagellum</keyword>
<dbReference type="Proteomes" id="UP000515145">
    <property type="component" value="Chromosome 7"/>
</dbReference>
<feature type="compositionally biased region" description="Basic and acidic residues" evidence="2">
    <location>
        <begin position="1"/>
        <end position="17"/>
    </location>
</feature>
<feature type="compositionally biased region" description="Basic and acidic residues" evidence="2">
    <location>
        <begin position="1165"/>
        <end position="1180"/>
    </location>
</feature>